<sequence>MSAEDDVDDRGLLQDHALVLLGKASADRDLHPGVLGLHRDEMAEVAVELVVGVLADRAGIEHDDIGDSAINGWNVTSGLQQPREPLGVVDVHLAAVCAHLIRAGG</sequence>
<dbReference type="EMBL" id="CAEZYW010000190">
    <property type="protein sequence ID" value="CAB4749138.1"/>
    <property type="molecule type" value="Genomic_DNA"/>
</dbReference>
<reference evidence="1" key="1">
    <citation type="submission" date="2020-05" db="EMBL/GenBank/DDBJ databases">
        <authorList>
            <person name="Chiriac C."/>
            <person name="Salcher M."/>
            <person name="Ghai R."/>
            <person name="Kavagutti S V."/>
        </authorList>
    </citation>
    <scope>NUCLEOTIDE SEQUENCE</scope>
</reference>
<protein>
    <submittedName>
        <fullName evidence="1">Unannotated protein</fullName>
    </submittedName>
</protein>
<organism evidence="1">
    <name type="scientific">freshwater metagenome</name>
    <dbReference type="NCBI Taxonomy" id="449393"/>
    <lineage>
        <taxon>unclassified sequences</taxon>
        <taxon>metagenomes</taxon>
        <taxon>ecological metagenomes</taxon>
    </lineage>
</organism>
<accession>A0A6J6TPW9</accession>
<evidence type="ECO:0000313" key="1">
    <source>
        <dbReference type="EMBL" id="CAB4749138.1"/>
    </source>
</evidence>
<proteinExistence type="predicted"/>
<name>A0A6J6TPW9_9ZZZZ</name>
<gene>
    <name evidence="1" type="ORF">UFOPK2786_01195</name>
</gene>
<dbReference type="AlphaFoldDB" id="A0A6J6TPW9"/>